<dbReference type="PANTHER" id="PTHR12837">
    <property type="entry name" value="POLY ADP-RIBOSE GLYCOHYDROLASE"/>
    <property type="match status" value="1"/>
</dbReference>
<evidence type="ECO:0000256" key="1">
    <source>
        <dbReference type="SAM" id="MobiDB-lite"/>
    </source>
</evidence>
<evidence type="ECO:0000259" key="2">
    <source>
        <dbReference type="Pfam" id="PF20811"/>
    </source>
</evidence>
<feature type="compositionally biased region" description="Basic and acidic residues" evidence="1">
    <location>
        <begin position="23"/>
        <end position="32"/>
    </location>
</feature>
<dbReference type="GO" id="GO:1990966">
    <property type="term" value="P:ATP generation from poly-ADP-D-ribose"/>
    <property type="evidence" value="ECO:0007669"/>
    <property type="project" value="TreeGrafter"/>
</dbReference>
<dbReference type="AlphaFoldDB" id="A0A0B7B4Y4"/>
<reference evidence="3" key="1">
    <citation type="submission" date="2014-12" db="EMBL/GenBank/DDBJ databases">
        <title>Insight into the proteome of Arion vulgaris.</title>
        <authorList>
            <person name="Aradska J."/>
            <person name="Bulat T."/>
            <person name="Smidak R."/>
            <person name="Sarate P."/>
            <person name="Gangsoo J."/>
            <person name="Sialana F."/>
            <person name="Bilban M."/>
            <person name="Lubec G."/>
        </authorList>
    </citation>
    <scope>NUCLEOTIDE SEQUENCE</scope>
    <source>
        <tissue evidence="3">Skin</tissue>
    </source>
</reference>
<dbReference type="EMBL" id="HACG01041052">
    <property type="protein sequence ID" value="CEK87917.1"/>
    <property type="molecule type" value="Transcribed_RNA"/>
</dbReference>
<dbReference type="PANTHER" id="PTHR12837:SF0">
    <property type="entry name" value="POLY(ADP-RIBOSE) GLYCOHYDROLASE"/>
    <property type="match status" value="1"/>
</dbReference>
<organism evidence="3">
    <name type="scientific">Arion vulgaris</name>
    <dbReference type="NCBI Taxonomy" id="1028688"/>
    <lineage>
        <taxon>Eukaryota</taxon>
        <taxon>Metazoa</taxon>
        <taxon>Spiralia</taxon>
        <taxon>Lophotrochozoa</taxon>
        <taxon>Mollusca</taxon>
        <taxon>Gastropoda</taxon>
        <taxon>Heterobranchia</taxon>
        <taxon>Euthyneura</taxon>
        <taxon>Panpulmonata</taxon>
        <taxon>Eupulmonata</taxon>
        <taxon>Stylommatophora</taxon>
        <taxon>Helicina</taxon>
        <taxon>Arionoidea</taxon>
        <taxon>Arionidae</taxon>
        <taxon>Arion</taxon>
    </lineage>
</organism>
<sequence length="225" mass="25690">MGVPFGHLKRAPECLKENMSSNEKVDSPDEKIPPIPPPYVRLGEIAKPTGNDHSTDNYVSMPHLADAKNSERNYSSYRWERIKSVLQYETPHNSLALEKVIKSYGSHHWKFDILHQYFEIMDPQIANTFFEETLPKIQELALKLPELFTEPLNILKQKRNMEIHLTQQQVACLLANAFFCTFPESNPKSKGGQVSGINFNTLYGDPRSSHRKIESFVALSITSSE</sequence>
<proteinExistence type="predicted"/>
<feature type="region of interest" description="Disordered" evidence="1">
    <location>
        <begin position="1"/>
        <end position="37"/>
    </location>
</feature>
<dbReference type="GO" id="GO:0009225">
    <property type="term" value="P:nucleotide-sugar metabolic process"/>
    <property type="evidence" value="ECO:0007669"/>
    <property type="project" value="TreeGrafter"/>
</dbReference>
<dbReference type="GO" id="GO:0005975">
    <property type="term" value="P:carbohydrate metabolic process"/>
    <property type="evidence" value="ECO:0007669"/>
    <property type="project" value="InterPro"/>
</dbReference>
<accession>A0A0B7B4Y4</accession>
<evidence type="ECO:0000313" key="3">
    <source>
        <dbReference type="EMBL" id="CEK87917.1"/>
    </source>
</evidence>
<gene>
    <name evidence="3" type="primary">ORF162120</name>
</gene>
<dbReference type="InterPro" id="IPR048362">
    <property type="entry name" value="PARG_helical"/>
</dbReference>
<dbReference type="GO" id="GO:0005737">
    <property type="term" value="C:cytoplasm"/>
    <property type="evidence" value="ECO:0007669"/>
    <property type="project" value="TreeGrafter"/>
</dbReference>
<protein>
    <recommendedName>
        <fullName evidence="2">PARG helical domain-containing protein</fullName>
    </recommendedName>
</protein>
<name>A0A0B7B4Y4_9EUPU</name>
<dbReference type="Pfam" id="PF20811">
    <property type="entry name" value="PARG_cat_N"/>
    <property type="match status" value="1"/>
</dbReference>
<feature type="domain" description="PARG helical" evidence="2">
    <location>
        <begin position="122"/>
        <end position="214"/>
    </location>
</feature>
<dbReference type="GO" id="GO:0006282">
    <property type="term" value="P:regulation of DNA repair"/>
    <property type="evidence" value="ECO:0007669"/>
    <property type="project" value="InterPro"/>
</dbReference>
<dbReference type="GO" id="GO:0005634">
    <property type="term" value="C:nucleus"/>
    <property type="evidence" value="ECO:0007669"/>
    <property type="project" value="TreeGrafter"/>
</dbReference>
<dbReference type="InterPro" id="IPR007724">
    <property type="entry name" value="Poly_GlycHdrlase"/>
</dbReference>
<dbReference type="GO" id="GO:0004649">
    <property type="term" value="F:poly(ADP-ribose) glycohydrolase activity"/>
    <property type="evidence" value="ECO:0007669"/>
    <property type="project" value="InterPro"/>
</dbReference>